<evidence type="ECO:0000256" key="2">
    <source>
        <dbReference type="ARBA" id="ARBA00023054"/>
    </source>
</evidence>
<keyword evidence="2 3" id="KW-0175">Coiled coil</keyword>
<protein>
    <submittedName>
        <fullName evidence="7">Keratin, type I cytoskeletal 18-like</fullName>
    </submittedName>
</protein>
<dbReference type="SMART" id="SM01391">
    <property type="entry name" value="Filament"/>
    <property type="match status" value="1"/>
</dbReference>
<feature type="region of interest" description="Disordered" evidence="4">
    <location>
        <begin position="1"/>
        <end position="24"/>
    </location>
</feature>
<evidence type="ECO:0000256" key="1">
    <source>
        <dbReference type="ARBA" id="ARBA00022754"/>
    </source>
</evidence>
<dbReference type="RefSeq" id="XP_030061931.1">
    <property type="nucleotide sequence ID" value="XM_030206071.1"/>
</dbReference>
<feature type="coiled-coil region" evidence="3">
    <location>
        <begin position="57"/>
        <end position="98"/>
    </location>
</feature>
<organism evidence="6 7">
    <name type="scientific">Microcaecilia unicolor</name>
    <dbReference type="NCBI Taxonomy" id="1415580"/>
    <lineage>
        <taxon>Eukaryota</taxon>
        <taxon>Metazoa</taxon>
        <taxon>Chordata</taxon>
        <taxon>Craniata</taxon>
        <taxon>Vertebrata</taxon>
        <taxon>Euteleostomi</taxon>
        <taxon>Amphibia</taxon>
        <taxon>Gymnophiona</taxon>
        <taxon>Siphonopidae</taxon>
        <taxon>Microcaecilia</taxon>
    </lineage>
</organism>
<keyword evidence="6" id="KW-1185">Reference proteome</keyword>
<feature type="domain" description="IF rod" evidence="5">
    <location>
        <begin position="60"/>
        <end position="371"/>
    </location>
</feature>
<dbReference type="Gene3D" id="1.20.5.500">
    <property type="entry name" value="Single helix bin"/>
    <property type="match status" value="1"/>
</dbReference>
<name>A0A6P7YAI7_9AMPH</name>
<proteinExistence type="predicted"/>
<dbReference type="InterPro" id="IPR039008">
    <property type="entry name" value="IF_rod_dom"/>
</dbReference>
<evidence type="ECO:0000256" key="3">
    <source>
        <dbReference type="SAM" id="Coils"/>
    </source>
</evidence>
<dbReference type="Gene3D" id="1.20.5.1160">
    <property type="entry name" value="Vasodilator-stimulated phosphoprotein"/>
    <property type="match status" value="1"/>
</dbReference>
<dbReference type="PANTHER" id="PTHR23239">
    <property type="entry name" value="INTERMEDIATE FILAMENT"/>
    <property type="match status" value="1"/>
</dbReference>
<dbReference type="Pfam" id="PF00038">
    <property type="entry name" value="Filament"/>
    <property type="match status" value="1"/>
</dbReference>
<dbReference type="OrthoDB" id="2441647at2759"/>
<dbReference type="GO" id="GO:0005198">
    <property type="term" value="F:structural molecule activity"/>
    <property type="evidence" value="ECO:0007669"/>
    <property type="project" value="InterPro"/>
</dbReference>
<dbReference type="InterPro" id="IPR002957">
    <property type="entry name" value="Keratin_I"/>
</dbReference>
<dbReference type="GO" id="GO:0005882">
    <property type="term" value="C:intermediate filament"/>
    <property type="evidence" value="ECO:0007669"/>
    <property type="project" value="UniProtKB-KW"/>
</dbReference>
<dbReference type="InParanoid" id="A0A6P7YAI7"/>
<evidence type="ECO:0000313" key="7">
    <source>
        <dbReference type="RefSeq" id="XP_030061931.1"/>
    </source>
</evidence>
<dbReference type="PRINTS" id="PR01248">
    <property type="entry name" value="TYPE1KERATIN"/>
</dbReference>
<sequence length="414" mass="47268">MASLHVPRSLSSSHQTPHSTTRTSWLKFSSAPAMKIHGVSPDKGDFDFSVFTPGIFESNKKETMQNLNNRLASYLEKVHALEKANEKLESQIKEKLTKVSPSRKDYGPLFAQIIALRNKIDNAVKDNFQLQLQIDNTQLAKDDFKQRWEFAAAECESYKRDLQILKKVKEEHKSRLGVLRVQLESWEDELLSLKKSHKEELAALRASLVGPQVDVEVDVVRGPDLALILAGIRSQYEAVVQKNEEDAEAWYKTKVSTLPVQFWKENEALEDAKSELSEKQRNLKSLQITLESLKKQVNALDGTLQETEFCYSTKLHEIQKMIASLEKEFVEVKCSMQSQKNEYEALLLIKETLEAEIEVYRRLLEGDIQKKLIAPQPVVPDVKTRKIVKIITQTLVNGELVDMTSDIKEIEESS</sequence>
<dbReference type="PROSITE" id="PS51842">
    <property type="entry name" value="IF_ROD_2"/>
    <property type="match status" value="1"/>
</dbReference>
<evidence type="ECO:0000256" key="4">
    <source>
        <dbReference type="SAM" id="MobiDB-lite"/>
    </source>
</evidence>
<dbReference type="KEGG" id="muo:115472034"/>
<dbReference type="AlphaFoldDB" id="A0A6P7YAI7"/>
<keyword evidence="1" id="KW-0403">Intermediate filament</keyword>
<feature type="coiled-coil region" evidence="3">
    <location>
        <begin position="155"/>
        <end position="189"/>
    </location>
</feature>
<dbReference type="SUPFAM" id="SSF64593">
    <property type="entry name" value="Intermediate filament protein, coiled coil region"/>
    <property type="match status" value="2"/>
</dbReference>
<dbReference type="GeneID" id="115472034"/>
<evidence type="ECO:0000259" key="5">
    <source>
        <dbReference type="PROSITE" id="PS51842"/>
    </source>
</evidence>
<reference evidence="7" key="1">
    <citation type="submission" date="2025-08" db="UniProtKB">
        <authorList>
            <consortium name="RefSeq"/>
        </authorList>
    </citation>
    <scope>IDENTIFICATION</scope>
</reference>
<accession>A0A6P7YAI7</accession>
<dbReference type="Proteomes" id="UP000515156">
    <property type="component" value="Chromosome 6"/>
</dbReference>
<gene>
    <name evidence="7" type="primary">LOC115472034</name>
</gene>
<feature type="coiled-coil region" evidence="3">
    <location>
        <begin position="266"/>
        <end position="356"/>
    </location>
</feature>
<feature type="compositionally biased region" description="Polar residues" evidence="4">
    <location>
        <begin position="9"/>
        <end position="24"/>
    </location>
</feature>
<dbReference type="Gene3D" id="1.20.5.170">
    <property type="match status" value="1"/>
</dbReference>
<dbReference type="PANTHER" id="PTHR23239:SF354">
    <property type="entry name" value="KERATIN, TYPE I CYTOSKELETAL 18"/>
    <property type="match status" value="1"/>
</dbReference>
<evidence type="ECO:0000313" key="6">
    <source>
        <dbReference type="Proteomes" id="UP000515156"/>
    </source>
</evidence>